<dbReference type="Pfam" id="PF02902">
    <property type="entry name" value="Peptidase_C48"/>
    <property type="match status" value="1"/>
</dbReference>
<gene>
    <name evidence="5" type="ORF">HUJ06_025630</name>
</gene>
<evidence type="ECO:0000256" key="2">
    <source>
        <dbReference type="ARBA" id="ARBA00022670"/>
    </source>
</evidence>
<dbReference type="SUPFAM" id="SSF54001">
    <property type="entry name" value="Cysteine proteinases"/>
    <property type="match status" value="1"/>
</dbReference>
<dbReference type="Gene3D" id="3.40.395.10">
    <property type="entry name" value="Adenoviral Proteinase, Chain A"/>
    <property type="match status" value="1"/>
</dbReference>
<proteinExistence type="inferred from homology"/>
<dbReference type="AlphaFoldDB" id="A0A822XV08"/>
<evidence type="ECO:0000256" key="1">
    <source>
        <dbReference type="ARBA" id="ARBA00005234"/>
    </source>
</evidence>
<dbReference type="InterPro" id="IPR038765">
    <property type="entry name" value="Papain-like_cys_pep_sf"/>
</dbReference>
<evidence type="ECO:0000256" key="3">
    <source>
        <dbReference type="ARBA" id="ARBA00022801"/>
    </source>
</evidence>
<evidence type="ECO:0000313" key="6">
    <source>
        <dbReference type="Proteomes" id="UP000607653"/>
    </source>
</evidence>
<sequence>MAVSPFQAPGQQGQVAKEFAITTGFKREVKAKSVDARALWNSFKMKDLVPKEDLEVVKRFLKNHKKGDQLVLTDGVVFLTPNCLLPLCDLKARVIDAYGFLLNVRNTNTMHICYVSSMTSLYLSDARNDVLYQWLKPNEILMCNKPARCVCKIHANNFERKTITICSWDHRGSDCGVFVMKYMDCIARGSHFGFDPGNINVIKWQLGAQLIQNHIP</sequence>
<accession>A0A822XV08</accession>
<evidence type="ECO:0000313" key="5">
    <source>
        <dbReference type="EMBL" id="DAD24167.1"/>
    </source>
</evidence>
<keyword evidence="3" id="KW-0378">Hydrolase</keyword>
<dbReference type="InterPro" id="IPR003653">
    <property type="entry name" value="Peptidase_C48_C"/>
</dbReference>
<protein>
    <recommendedName>
        <fullName evidence="4">Ubiquitin-like protease family profile domain-containing protein</fullName>
    </recommendedName>
</protein>
<dbReference type="GO" id="GO:0006508">
    <property type="term" value="P:proteolysis"/>
    <property type="evidence" value="ECO:0007669"/>
    <property type="project" value="UniProtKB-KW"/>
</dbReference>
<reference evidence="5 6" key="1">
    <citation type="journal article" date="2020" name="Mol. Biol. Evol.">
        <title>Distinct Expression and Methylation Patterns for Genes with Different Fates following a Single Whole-Genome Duplication in Flowering Plants.</title>
        <authorList>
            <person name="Shi T."/>
            <person name="Rahmani R.S."/>
            <person name="Gugger P.F."/>
            <person name="Wang M."/>
            <person name="Li H."/>
            <person name="Zhang Y."/>
            <person name="Li Z."/>
            <person name="Wang Q."/>
            <person name="Van de Peer Y."/>
            <person name="Marchal K."/>
            <person name="Chen J."/>
        </authorList>
    </citation>
    <scope>NUCLEOTIDE SEQUENCE [LARGE SCALE GENOMIC DNA]</scope>
    <source>
        <tissue evidence="5">Leaf</tissue>
    </source>
</reference>
<dbReference type="Proteomes" id="UP000607653">
    <property type="component" value="Unassembled WGS sequence"/>
</dbReference>
<name>A0A822XV08_NELNU</name>
<comment type="caution">
    <text evidence="5">The sequence shown here is derived from an EMBL/GenBank/DDBJ whole genome shotgun (WGS) entry which is preliminary data.</text>
</comment>
<feature type="domain" description="Ubiquitin-like protease family profile" evidence="4">
    <location>
        <begin position="111"/>
        <end position="194"/>
    </location>
</feature>
<evidence type="ECO:0000259" key="4">
    <source>
        <dbReference type="Pfam" id="PF02902"/>
    </source>
</evidence>
<keyword evidence="6" id="KW-1185">Reference proteome</keyword>
<dbReference type="EMBL" id="DUZY01000001">
    <property type="protein sequence ID" value="DAD24167.1"/>
    <property type="molecule type" value="Genomic_DNA"/>
</dbReference>
<organism evidence="5 6">
    <name type="scientific">Nelumbo nucifera</name>
    <name type="common">Sacred lotus</name>
    <dbReference type="NCBI Taxonomy" id="4432"/>
    <lineage>
        <taxon>Eukaryota</taxon>
        <taxon>Viridiplantae</taxon>
        <taxon>Streptophyta</taxon>
        <taxon>Embryophyta</taxon>
        <taxon>Tracheophyta</taxon>
        <taxon>Spermatophyta</taxon>
        <taxon>Magnoliopsida</taxon>
        <taxon>Proteales</taxon>
        <taxon>Nelumbonaceae</taxon>
        <taxon>Nelumbo</taxon>
    </lineage>
</organism>
<comment type="similarity">
    <text evidence="1">Belongs to the peptidase C48 family.</text>
</comment>
<dbReference type="GO" id="GO:0008234">
    <property type="term" value="F:cysteine-type peptidase activity"/>
    <property type="evidence" value="ECO:0007669"/>
    <property type="project" value="InterPro"/>
</dbReference>
<keyword evidence="2" id="KW-0645">Protease</keyword>